<dbReference type="AlphaFoldDB" id="A0A2R5HDX8"/>
<dbReference type="GO" id="GO:0008999">
    <property type="term" value="F:protein-N-terminal-alanine acetyltransferase activity"/>
    <property type="evidence" value="ECO:0007669"/>
    <property type="project" value="TreeGrafter"/>
</dbReference>
<keyword evidence="2" id="KW-0012">Acyltransferase</keyword>
<dbReference type="PANTHER" id="PTHR43792">
    <property type="entry name" value="GNAT FAMILY, PUTATIVE (AFU_ORTHOLOGUE AFUA_3G00765)-RELATED-RELATED"/>
    <property type="match status" value="1"/>
</dbReference>
<evidence type="ECO:0000313" key="5">
    <source>
        <dbReference type="EMBL" id="GBG96273.1"/>
    </source>
</evidence>
<dbReference type="EMBL" id="BFFO01000002">
    <property type="protein sequence ID" value="GBG96273.1"/>
    <property type="molecule type" value="Genomic_DNA"/>
</dbReference>
<name>A0A2R5HDX8_9LACT</name>
<dbReference type="GO" id="GO:0005737">
    <property type="term" value="C:cytoplasm"/>
    <property type="evidence" value="ECO:0007669"/>
    <property type="project" value="TreeGrafter"/>
</dbReference>
<protein>
    <submittedName>
        <fullName evidence="5">N-acetyltransferase</fullName>
    </submittedName>
</protein>
<evidence type="ECO:0000313" key="6">
    <source>
        <dbReference type="Proteomes" id="UP000245021"/>
    </source>
</evidence>
<reference evidence="5 6" key="1">
    <citation type="journal article" date="2018" name="Genome Announc.">
        <title>Draft Genome Sequence of Lactococcus sp. Strain NtB2 (JCM 32569), Isolated from the Gut of the Higher Termite Nasutitermes takasagoensis.</title>
        <authorList>
            <person name="Noda S."/>
            <person name="Aihara C."/>
            <person name="Yuki M."/>
            <person name="Ohkuma M."/>
        </authorList>
    </citation>
    <scope>NUCLEOTIDE SEQUENCE [LARGE SCALE GENOMIC DNA]</scope>
    <source>
        <strain evidence="5 6">NtB2</strain>
    </source>
</reference>
<proteinExistence type="inferred from homology"/>
<dbReference type="OrthoDB" id="9798081at2"/>
<feature type="domain" description="N-acetyltransferase" evidence="4">
    <location>
        <begin position="20"/>
        <end position="183"/>
    </location>
</feature>
<evidence type="ECO:0000256" key="2">
    <source>
        <dbReference type="ARBA" id="ARBA00023315"/>
    </source>
</evidence>
<gene>
    <name evidence="5" type="primary">rimL</name>
    <name evidence="5" type="ORF">NtB2_00384</name>
</gene>
<dbReference type="InterPro" id="IPR016181">
    <property type="entry name" value="Acyl_CoA_acyltransferase"/>
</dbReference>
<comment type="caution">
    <text evidence="5">The sequence shown here is derived from an EMBL/GenBank/DDBJ whole genome shotgun (WGS) entry which is preliminary data.</text>
</comment>
<dbReference type="Proteomes" id="UP000245021">
    <property type="component" value="Unassembled WGS sequence"/>
</dbReference>
<comment type="similarity">
    <text evidence="3">Belongs to the acetyltransferase family. RimJ subfamily.</text>
</comment>
<dbReference type="PANTHER" id="PTHR43792:SF8">
    <property type="entry name" value="[RIBOSOMAL PROTEIN US5]-ALANINE N-ACETYLTRANSFERASE"/>
    <property type="match status" value="1"/>
</dbReference>
<dbReference type="SUPFAM" id="SSF55729">
    <property type="entry name" value="Acyl-CoA N-acyltransferases (Nat)"/>
    <property type="match status" value="1"/>
</dbReference>
<dbReference type="Gene3D" id="3.40.630.30">
    <property type="match status" value="1"/>
</dbReference>
<evidence type="ECO:0000256" key="3">
    <source>
        <dbReference type="ARBA" id="ARBA00038502"/>
    </source>
</evidence>
<dbReference type="Pfam" id="PF13302">
    <property type="entry name" value="Acetyltransf_3"/>
    <property type="match status" value="1"/>
</dbReference>
<accession>A0A2R5HDX8</accession>
<keyword evidence="1 5" id="KW-0808">Transferase</keyword>
<sequence length="193" mass="22404">MDLYLYQGLARYNIIESGRLLLRPFAMSDVDDMYVYASRPENLTFVFPPHQSKDETAQAIVQQFMKAPLGHWAIELKADHRMIGSINFIKIDQKRMSAEIGYVLNMDYWGLGLVAEALKTLVVFSFEQFGLKTLIIKVDKENQASKSVALKAGFQFHKAYKATNQYTGQIRDFEEYQLRKRDYDETSRNTELH</sequence>
<dbReference type="PROSITE" id="PS51186">
    <property type="entry name" value="GNAT"/>
    <property type="match status" value="1"/>
</dbReference>
<organism evidence="5 6">
    <name type="scientific">Lactococcus termiticola</name>
    <dbReference type="NCBI Taxonomy" id="2169526"/>
    <lineage>
        <taxon>Bacteria</taxon>
        <taxon>Bacillati</taxon>
        <taxon>Bacillota</taxon>
        <taxon>Bacilli</taxon>
        <taxon>Lactobacillales</taxon>
        <taxon>Streptococcaceae</taxon>
        <taxon>Lactococcus</taxon>
    </lineage>
</organism>
<evidence type="ECO:0000256" key="1">
    <source>
        <dbReference type="ARBA" id="ARBA00022679"/>
    </source>
</evidence>
<dbReference type="RefSeq" id="WP_109245262.1">
    <property type="nucleotide sequence ID" value="NZ_BFFO01000002.1"/>
</dbReference>
<dbReference type="InterPro" id="IPR051531">
    <property type="entry name" value="N-acetyltransferase"/>
</dbReference>
<evidence type="ECO:0000259" key="4">
    <source>
        <dbReference type="PROSITE" id="PS51186"/>
    </source>
</evidence>
<keyword evidence="6" id="KW-1185">Reference proteome</keyword>
<dbReference type="InterPro" id="IPR000182">
    <property type="entry name" value="GNAT_dom"/>
</dbReference>